<name>D6ZFD0_SEGRD</name>
<dbReference type="Proteomes" id="UP000002247">
    <property type="component" value="Chromosome"/>
</dbReference>
<feature type="region of interest" description="Disordered" evidence="1">
    <location>
        <begin position="74"/>
        <end position="96"/>
    </location>
</feature>
<dbReference type="HOGENOM" id="CLU_2358116_0_0_11"/>
<gene>
    <name evidence="2" type="ordered locus">Srot_1183</name>
</gene>
<dbReference type="RefSeq" id="WP_013138110.1">
    <property type="nucleotide sequence ID" value="NC_014168.1"/>
</dbReference>
<dbReference type="EMBL" id="CP001958">
    <property type="protein sequence ID" value="ADG97654.1"/>
    <property type="molecule type" value="Genomic_DNA"/>
</dbReference>
<protein>
    <submittedName>
        <fullName evidence="2">Uncharacterized protein</fullName>
    </submittedName>
</protein>
<evidence type="ECO:0000313" key="3">
    <source>
        <dbReference type="Proteomes" id="UP000002247"/>
    </source>
</evidence>
<sequence length="96" mass="11049">MSAITPQDWAITARTARIARLQEELDALHKRHAPVWTDLRDGHWQWTAGDFVFSQLWRLLSDLNSFFLDLAHHPELAPGGGPPQLRLVEPREESEQ</sequence>
<reference evidence="2 3" key="1">
    <citation type="journal article" date="2010" name="Stand. Genomic Sci.">
        <title>Complete genome sequence of Segniliparus rotundus type strain (CDC 1076).</title>
        <authorList>
            <person name="Sikorski J."/>
            <person name="Lapidus A."/>
            <person name="Copeland A."/>
            <person name="Misra M."/>
            <person name="Glavina Del Rio T."/>
            <person name="Nolan M."/>
            <person name="Lucas S."/>
            <person name="Chen F."/>
            <person name="Tice H."/>
            <person name="Cheng J.F."/>
            <person name="Jando M."/>
            <person name="Schneider S."/>
            <person name="Bruce D."/>
            <person name="Goodwin L."/>
            <person name="Pitluck S."/>
            <person name="Liolios K."/>
            <person name="Mikhailova N."/>
            <person name="Pati A."/>
            <person name="Ivanova N."/>
            <person name="Mavromatis K."/>
            <person name="Chen A."/>
            <person name="Palaniappan K."/>
            <person name="Chertkov O."/>
            <person name="Land M."/>
            <person name="Hauser L."/>
            <person name="Chang Y.J."/>
            <person name="Jeffries C.D."/>
            <person name="Brettin T."/>
            <person name="Detter J.C."/>
            <person name="Han C."/>
            <person name="Rohde M."/>
            <person name="Goker M."/>
            <person name="Bristow J."/>
            <person name="Eisen J.A."/>
            <person name="Markowitz V."/>
            <person name="Hugenholtz P."/>
            <person name="Kyrpides N.C."/>
            <person name="Klenk H.P."/>
        </authorList>
    </citation>
    <scope>NUCLEOTIDE SEQUENCE [LARGE SCALE GENOMIC DNA]</scope>
    <source>
        <strain evidence="3">ATCC BAA-972 / CDC 1076 / CIP 108378 / DSM 44985 / JCM 13578</strain>
    </source>
</reference>
<evidence type="ECO:0000313" key="2">
    <source>
        <dbReference type="EMBL" id="ADG97654.1"/>
    </source>
</evidence>
<dbReference type="AlphaFoldDB" id="D6ZFD0"/>
<accession>D6ZFD0</accession>
<proteinExistence type="predicted"/>
<dbReference type="KEGG" id="srt:Srot_1183"/>
<evidence type="ECO:0000256" key="1">
    <source>
        <dbReference type="SAM" id="MobiDB-lite"/>
    </source>
</evidence>
<organism evidence="2 3">
    <name type="scientific">Segniliparus rotundus (strain ATCC BAA-972 / CDC 1076 / CIP 108378 / DSM 44985 / JCM 13578)</name>
    <dbReference type="NCBI Taxonomy" id="640132"/>
    <lineage>
        <taxon>Bacteria</taxon>
        <taxon>Bacillati</taxon>
        <taxon>Actinomycetota</taxon>
        <taxon>Actinomycetes</taxon>
        <taxon>Mycobacteriales</taxon>
        <taxon>Segniliparaceae</taxon>
        <taxon>Segniliparus</taxon>
    </lineage>
</organism>
<dbReference type="STRING" id="640132.Srot_1183"/>
<keyword evidence="3" id="KW-1185">Reference proteome</keyword>